<dbReference type="InterPro" id="IPR036291">
    <property type="entry name" value="NAD(P)-bd_dom_sf"/>
</dbReference>
<evidence type="ECO:0000259" key="7">
    <source>
        <dbReference type="PROSITE" id="PS50075"/>
    </source>
</evidence>
<reference evidence="10 11" key="1">
    <citation type="journal article" date="2014" name="BMC Genomics">
        <title>Comparative genome sequencing reveals chemotype-specific gene clusters in the toxigenic black mold Stachybotrys.</title>
        <authorList>
            <person name="Semeiks J."/>
            <person name="Borek D."/>
            <person name="Otwinowski Z."/>
            <person name="Grishin N.V."/>
        </authorList>
    </citation>
    <scope>NUCLEOTIDE SEQUENCE [LARGE SCALE GENOMIC DNA]</scope>
    <source>
        <strain evidence="10 11">IBT 40285</strain>
    </source>
</reference>
<evidence type="ECO:0000259" key="9">
    <source>
        <dbReference type="PROSITE" id="PS52019"/>
    </source>
</evidence>
<dbReference type="Pfam" id="PF08659">
    <property type="entry name" value="KR"/>
    <property type="match status" value="1"/>
</dbReference>
<dbReference type="GO" id="GO:0016491">
    <property type="term" value="F:oxidoreductase activity"/>
    <property type="evidence" value="ECO:0007669"/>
    <property type="project" value="UniProtKB-KW"/>
</dbReference>
<dbReference type="InterPro" id="IPR013968">
    <property type="entry name" value="PKS_KR"/>
</dbReference>
<proteinExistence type="predicted"/>
<dbReference type="Gene3D" id="1.10.1200.10">
    <property type="entry name" value="ACP-like"/>
    <property type="match status" value="1"/>
</dbReference>
<dbReference type="CDD" id="cd05195">
    <property type="entry name" value="enoyl_red"/>
    <property type="match status" value="1"/>
</dbReference>
<dbReference type="InterPro" id="IPR032821">
    <property type="entry name" value="PKS_assoc"/>
</dbReference>
<feature type="active site" description="Proton donor; for dehydratase activity" evidence="6">
    <location>
        <position position="1062"/>
    </location>
</feature>
<dbReference type="Pfam" id="PF21089">
    <property type="entry name" value="PKS_DH_N"/>
    <property type="match status" value="1"/>
</dbReference>
<dbReference type="InterPro" id="IPR014043">
    <property type="entry name" value="Acyl_transferase_dom"/>
</dbReference>
<dbReference type="InterPro" id="IPR009081">
    <property type="entry name" value="PP-bd_ACP"/>
</dbReference>
<dbReference type="InterPro" id="IPR001227">
    <property type="entry name" value="Ac_transferase_dom_sf"/>
</dbReference>
<dbReference type="InterPro" id="IPR020806">
    <property type="entry name" value="PKS_PP-bd"/>
</dbReference>
<evidence type="ECO:0000256" key="5">
    <source>
        <dbReference type="ARBA" id="ARBA00023268"/>
    </source>
</evidence>
<dbReference type="CDD" id="cd00833">
    <property type="entry name" value="PKS"/>
    <property type="match status" value="1"/>
</dbReference>
<dbReference type="SMART" id="SM00822">
    <property type="entry name" value="PKS_KR"/>
    <property type="match status" value="1"/>
</dbReference>
<dbReference type="Gene3D" id="3.40.366.10">
    <property type="entry name" value="Malonyl-Coenzyme A Acyl Carrier Protein, domain 2"/>
    <property type="match status" value="2"/>
</dbReference>
<dbReference type="PANTHER" id="PTHR43775">
    <property type="entry name" value="FATTY ACID SYNTHASE"/>
    <property type="match status" value="1"/>
</dbReference>
<dbReference type="Pfam" id="PF02801">
    <property type="entry name" value="Ketoacyl-synt_C"/>
    <property type="match status" value="1"/>
</dbReference>
<feature type="domain" description="Carrier" evidence="7">
    <location>
        <begin position="2166"/>
        <end position="2240"/>
    </location>
</feature>
<dbReference type="SUPFAM" id="SSF53901">
    <property type="entry name" value="Thiolase-like"/>
    <property type="match status" value="2"/>
</dbReference>
<dbReference type="InterPro" id="IPR049900">
    <property type="entry name" value="PKS_mFAS_DH"/>
</dbReference>
<keyword evidence="2" id="KW-0597">Phosphoprotein</keyword>
<organism evidence="10 11">
    <name type="scientific">Stachybotrys chlorohalonatus (strain IBT 40285)</name>
    <dbReference type="NCBI Taxonomy" id="1283841"/>
    <lineage>
        <taxon>Eukaryota</taxon>
        <taxon>Fungi</taxon>
        <taxon>Dikarya</taxon>
        <taxon>Ascomycota</taxon>
        <taxon>Pezizomycotina</taxon>
        <taxon>Sordariomycetes</taxon>
        <taxon>Hypocreomycetidae</taxon>
        <taxon>Hypocreales</taxon>
        <taxon>Stachybotryaceae</taxon>
        <taxon>Stachybotrys</taxon>
    </lineage>
</organism>
<dbReference type="Pfam" id="PF00109">
    <property type="entry name" value="ketoacyl-synt"/>
    <property type="match status" value="1"/>
</dbReference>
<dbReference type="GO" id="GO:0031177">
    <property type="term" value="F:phosphopantetheine binding"/>
    <property type="evidence" value="ECO:0007669"/>
    <property type="project" value="InterPro"/>
</dbReference>
<feature type="active site" description="Proton acceptor; for dehydratase activity" evidence="6">
    <location>
        <position position="867"/>
    </location>
</feature>
<dbReference type="SUPFAM" id="SSF52151">
    <property type="entry name" value="FabD/lysophospholipase-like"/>
    <property type="match status" value="1"/>
</dbReference>
<dbReference type="SMART" id="SM00827">
    <property type="entry name" value="PKS_AT"/>
    <property type="match status" value="1"/>
</dbReference>
<dbReference type="InterPro" id="IPR016039">
    <property type="entry name" value="Thiolase-like"/>
</dbReference>
<evidence type="ECO:0000256" key="3">
    <source>
        <dbReference type="ARBA" id="ARBA00022679"/>
    </source>
</evidence>
<dbReference type="InterPro" id="IPR049552">
    <property type="entry name" value="PKS_DH_N"/>
</dbReference>
<dbReference type="HOGENOM" id="CLU_000022_31_0_1"/>
<feature type="region of interest" description="N-terminal hotdog fold" evidence="6">
    <location>
        <begin position="835"/>
        <end position="966"/>
    </location>
</feature>
<dbReference type="SMART" id="SM00823">
    <property type="entry name" value="PKS_PP"/>
    <property type="match status" value="1"/>
</dbReference>
<dbReference type="InterPro" id="IPR042104">
    <property type="entry name" value="PKS_dehydratase_sf"/>
</dbReference>
<feature type="domain" description="PKS/mFAS DH" evidence="9">
    <location>
        <begin position="835"/>
        <end position="1150"/>
    </location>
</feature>
<gene>
    <name evidence="10" type="ORF">S40285_08904</name>
</gene>
<dbReference type="SUPFAM" id="SSF50129">
    <property type="entry name" value="GroES-like"/>
    <property type="match status" value="1"/>
</dbReference>
<dbReference type="InterPro" id="IPR036736">
    <property type="entry name" value="ACP-like_sf"/>
</dbReference>
<dbReference type="InParanoid" id="A0A084Q7U6"/>
<dbReference type="Gene3D" id="3.10.129.110">
    <property type="entry name" value="Polyketide synthase dehydratase"/>
    <property type="match status" value="1"/>
</dbReference>
<dbReference type="Pfam" id="PF00550">
    <property type="entry name" value="PP-binding"/>
    <property type="match status" value="1"/>
</dbReference>
<evidence type="ECO:0000259" key="8">
    <source>
        <dbReference type="PROSITE" id="PS52004"/>
    </source>
</evidence>
<evidence type="ECO:0000313" key="11">
    <source>
        <dbReference type="Proteomes" id="UP000028524"/>
    </source>
</evidence>
<dbReference type="Gene3D" id="3.90.180.10">
    <property type="entry name" value="Medium-chain alcohol dehydrogenases, catalytic domain"/>
    <property type="match status" value="1"/>
</dbReference>
<accession>A0A084Q7U6</accession>
<dbReference type="OrthoDB" id="329835at2759"/>
<evidence type="ECO:0000313" key="10">
    <source>
        <dbReference type="EMBL" id="KFA60031.1"/>
    </source>
</evidence>
<evidence type="ECO:0000256" key="1">
    <source>
        <dbReference type="ARBA" id="ARBA00022450"/>
    </source>
</evidence>
<dbReference type="EMBL" id="KL661943">
    <property type="protein sequence ID" value="KFA60031.1"/>
    <property type="molecule type" value="Genomic_DNA"/>
</dbReference>
<dbReference type="Gene3D" id="3.30.70.3290">
    <property type="match status" value="2"/>
</dbReference>
<keyword evidence="5" id="KW-0511">Multifunctional enzyme</keyword>
<dbReference type="SUPFAM" id="SSF51735">
    <property type="entry name" value="NAD(P)-binding Rossmann-fold domains"/>
    <property type="match status" value="2"/>
</dbReference>
<keyword evidence="4" id="KW-0560">Oxidoreductase</keyword>
<dbReference type="InterPro" id="IPR016036">
    <property type="entry name" value="Malonyl_transacylase_ACP-bd"/>
</dbReference>
<dbReference type="InterPro" id="IPR057326">
    <property type="entry name" value="KR_dom"/>
</dbReference>
<keyword evidence="1" id="KW-0596">Phosphopantetheine</keyword>
<dbReference type="PROSITE" id="PS50075">
    <property type="entry name" value="CARRIER"/>
    <property type="match status" value="1"/>
</dbReference>
<dbReference type="InterPro" id="IPR020841">
    <property type="entry name" value="PKS_Beta-ketoAc_synthase_dom"/>
</dbReference>
<dbReference type="InterPro" id="IPR014031">
    <property type="entry name" value="Ketoacyl_synth_C"/>
</dbReference>
<dbReference type="Pfam" id="PF14765">
    <property type="entry name" value="PS-DH"/>
    <property type="match status" value="1"/>
</dbReference>
<dbReference type="STRING" id="1283841.A0A084Q7U6"/>
<dbReference type="SUPFAM" id="SSF47336">
    <property type="entry name" value="ACP-like"/>
    <property type="match status" value="1"/>
</dbReference>
<dbReference type="SMART" id="SM00826">
    <property type="entry name" value="PKS_DH"/>
    <property type="match status" value="1"/>
</dbReference>
<dbReference type="Pfam" id="PF00698">
    <property type="entry name" value="Acyl_transf_1"/>
    <property type="match status" value="2"/>
</dbReference>
<dbReference type="PROSITE" id="PS52004">
    <property type="entry name" value="KS3_2"/>
    <property type="match status" value="1"/>
</dbReference>
<dbReference type="InterPro" id="IPR006162">
    <property type="entry name" value="Ppantetheine_attach_site"/>
</dbReference>
<sequence>MDSSDKQEPIAIIGASCRFAGEVSSLESLWDMMYKVKTGHCPVPSDRWDSSHWYHPDPDRKGGIHPQHGYFLQQDISHFDAPFFSTTAKEAAAMDPMKRMLLEVSYESFEYAPPFTPSTLHVSHFGWEKQICPEGISHTFDERANGYGRGDGIGALIIKRLSDAIRDGDTIRAVIRGSGINADGKTPSITQPSSAAQAELINQTYENAGLDQADTTYFECHGTRTPVGDPLELTAIASTIGAARRTAGKPPLYIGSIKPTVGHTEGCAGLAGVFKAILLLEQGMLVPTYGLERVNPKLKLNEWNLALPQETIRWPESGTRRISVNSFGFGGANAHVILDDAYHYLQERSLAGNHNTTTHDAVLDSDPHRPYTNGFTENPSKLLFLFSGKDQAGARRVSDSVQLWLSGSLGNDNRTLLETLAYTLALRRTHLEHRTFAVAGSLPELAEELSRGPPTGTRSQRQADNLVMVFTGQGAQWPAMGRELLGSPVFRQSIEASQSYLVGFGCKWNIAEELRAVPNPNLDRPEYSQPLCTIVQVALVELLRSWKMVPTATSAYVRGLCSATVSKQGAMMAVGLSPDAVQKYLDSVPHGSAVVACVNSPSSVTLSGDVEAINHLETLISEDGKFARKLKVTTAYHSPHMLEVSPKYLEMIGGLTPIQTDGTVSSPVMYSSLTGSMISSAHELDAMYWVNNMQSPVQFSRAILALLKHRRKASGSDRPTMVQWGAFLEVGPHMALQGPLRQIIDVSNNRFAKSAPYASMLVRGKDAVGSSLNAAGILWAAGCGIDMGAINGHAIVKSSTRMVCSLPPYPWNHTRSYWHESYSSRSYRFPSHVRNDFLGMPEYSHMSHEPRWRNCLRISENPWIEDHVITGTVLYPGAGMLVMALEGALRTANPSKTLEGFRLTNVMFERGLVVSMDDEAPVETRISLHPHGTEPDSWTFAIYSMANASQWARNCGGTVALVYEDKASEVEEANVDVLWQKQVEFHHSLLSEAGVVPVNVNEFYKKLDAVDMQYGQSFRNVVSLAAVPSLSASYGMVSVPDTKSIMPMHYESPHVIHPATMDSIFHLCIASLSTGEQVQQAAVPYNIEEMYVARDQTNVSGALYSGYGRLVSQTGHEIMRDLVVSDQEWATPKLTIKNFALRQVTSGNDAQISHDTLSGPVKKCARITWIPDVDFLGSGADVAKLAPSTNAAALVKTWLDSVFLKTSSNTALVALFDDSKASADILLDLRQRMYGPKRIIALATSELRLQSMKEIFGEDAEATAITYKCLPEDVLLQTVATEANNVLIALGVPGIGKNAPILSRLAPVACFTCADPPEQVDAIVPEKKCIGQWGEDATYVLLISGAVPEPAEMPGSVVFLLPASPSKSLLAFAIRMQASLKSFGISITQIELTSDGVALLGTKFVISLLELESPLVYSWNEDQFLSFKTLVSNVGHLFWITRGSLLTDWSNGVEFATAQGLLRVMRNEYPISVLPSLDLSATADIACSWYADLVLSVWRTSLDEHAEMEYAESDGVIYIPRATEDFGFDYELQLAANTAKPVVSALGGLGQPVEASERANADEYIWTPDEQNELPLEADEVEVKVDYVGLGTGHPLKSIRHAIGIVARRGDSVKTFELGQRVLVFSHAAARTHIRQSQTHVTPLPRGLEPCEAVALVEPLVTAQYALVEISRLSQGQVVLLDNAASPAGQGLIQIAKAIGAEIFALVHSGRERDTLADHLGIPRDHILDSNLKNFAPLILDATQNHGVDVVVAQESGPHVAGAMSILDEFGHFIDITGESSKTCLPTSKDNVTLTRFDIVSAMEARASTVGQLFQQAFRQSTLQAPSSLTVLPVTNLSASTSSVQHEHVVVSMSDSSPVLMPAPPLGDLRLDGEATYVLAGGLGALGLDIAKWMTECGAKDLVFLSRSGGAKRQQDLQIFTERSVRIQTLKCNVNDANSVAEVFESIKARGRRVAGMIQLAMVLDDGIFDMSFAQWRYAIEPKTKGSRNLLANIWPGDKPFFILLSSITGVIGNTAQGNYASGNTFEDALAHHARNHLGINATSIDVGLVSDSSHFTAPGQFGDLDSYLGRYQHGWRGLQTNLQELRVVMQAIMRGSVANGQNMPAQVVLGLGDCIEADESAGSFWRDMKFELRRRRTGNPAVGGKTRQDVDTLLSNAATMAEAAAVVEGYIKHMVAAAMGISADEIDVHKPLYDYGVDSLQAVEIRNRALKNMRSDISVFDILSAVPLADVAFKIAAKSSLVSVAPGED</sequence>
<dbReference type="InterPro" id="IPR050091">
    <property type="entry name" value="PKS_NRPS_Biosynth_Enz"/>
</dbReference>
<dbReference type="InterPro" id="IPR011032">
    <property type="entry name" value="GroES-like_sf"/>
</dbReference>
<dbReference type="SMART" id="SM00825">
    <property type="entry name" value="PKS_KS"/>
    <property type="match status" value="1"/>
</dbReference>
<dbReference type="SUPFAM" id="SSF55048">
    <property type="entry name" value="Probable ACP-binding domain of malonyl-CoA ACP transacylase"/>
    <property type="match status" value="1"/>
</dbReference>
<dbReference type="GO" id="GO:0004312">
    <property type="term" value="F:fatty acid synthase activity"/>
    <property type="evidence" value="ECO:0007669"/>
    <property type="project" value="TreeGrafter"/>
</dbReference>
<dbReference type="Gene3D" id="3.40.47.10">
    <property type="match status" value="2"/>
</dbReference>
<dbReference type="PROSITE" id="PS52019">
    <property type="entry name" value="PKS_MFAS_DH"/>
    <property type="match status" value="1"/>
</dbReference>
<dbReference type="GO" id="GO:0044550">
    <property type="term" value="P:secondary metabolite biosynthetic process"/>
    <property type="evidence" value="ECO:0007669"/>
    <property type="project" value="TreeGrafter"/>
</dbReference>
<evidence type="ECO:0000256" key="2">
    <source>
        <dbReference type="ARBA" id="ARBA00022553"/>
    </source>
</evidence>
<dbReference type="PROSITE" id="PS00012">
    <property type="entry name" value="PHOSPHOPANTETHEINE"/>
    <property type="match status" value="1"/>
</dbReference>
<dbReference type="InterPro" id="IPR016035">
    <property type="entry name" value="Acyl_Trfase/lysoPLipase"/>
</dbReference>
<evidence type="ECO:0000256" key="6">
    <source>
        <dbReference type="PROSITE-ProRule" id="PRU01363"/>
    </source>
</evidence>
<dbReference type="OMA" id="IMMDTAC"/>
<keyword evidence="3" id="KW-0808">Transferase</keyword>
<dbReference type="InterPro" id="IPR014030">
    <property type="entry name" value="Ketoacyl_synth_N"/>
</dbReference>
<keyword evidence="11" id="KW-1185">Reference proteome</keyword>
<dbReference type="SMART" id="SM00829">
    <property type="entry name" value="PKS_ER"/>
    <property type="match status" value="1"/>
</dbReference>
<dbReference type="Proteomes" id="UP000028524">
    <property type="component" value="Unassembled WGS sequence"/>
</dbReference>
<dbReference type="Gene3D" id="3.40.50.720">
    <property type="entry name" value="NAD(P)-binding Rossmann-like Domain"/>
    <property type="match status" value="2"/>
</dbReference>
<dbReference type="PANTHER" id="PTHR43775:SF29">
    <property type="entry name" value="ASPERFURANONE POLYKETIDE SYNTHASE AFOG-RELATED"/>
    <property type="match status" value="1"/>
</dbReference>
<protein>
    <submittedName>
        <fullName evidence="10">Uncharacterized protein</fullName>
    </submittedName>
</protein>
<dbReference type="InterPro" id="IPR020807">
    <property type="entry name" value="PKS_DH"/>
</dbReference>
<feature type="domain" description="Ketosynthase family 3 (KS3)" evidence="8">
    <location>
        <begin position="7"/>
        <end position="340"/>
    </location>
</feature>
<dbReference type="InterPro" id="IPR049551">
    <property type="entry name" value="PKS_DH_C"/>
</dbReference>
<evidence type="ECO:0000256" key="4">
    <source>
        <dbReference type="ARBA" id="ARBA00023002"/>
    </source>
</evidence>
<name>A0A084Q7U6_STAC4</name>
<dbReference type="GO" id="GO:0006633">
    <property type="term" value="P:fatty acid biosynthetic process"/>
    <property type="evidence" value="ECO:0007669"/>
    <property type="project" value="TreeGrafter"/>
</dbReference>
<dbReference type="Pfam" id="PF16197">
    <property type="entry name" value="KAsynt_C_assoc"/>
    <property type="match status" value="1"/>
</dbReference>
<dbReference type="InterPro" id="IPR020843">
    <property type="entry name" value="ER"/>
</dbReference>
<feature type="region of interest" description="C-terminal hotdog fold" evidence="6">
    <location>
        <begin position="995"/>
        <end position="1150"/>
    </location>
</feature>